<accession>A0ABT0GQU3</accession>
<protein>
    <submittedName>
        <fullName evidence="6">Isoprenylcysteine carboxylmethyltransferase family protein</fullName>
    </submittedName>
</protein>
<comment type="subcellular location">
    <subcellularLocation>
        <location evidence="1">Endomembrane system</location>
        <topology evidence="1">Multi-pass membrane protein</topology>
    </subcellularLocation>
</comment>
<dbReference type="EMBL" id="JALNMJ010000003">
    <property type="protein sequence ID" value="MCK7611666.1"/>
    <property type="molecule type" value="Genomic_DNA"/>
</dbReference>
<feature type="transmembrane region" description="Helical" evidence="5">
    <location>
        <begin position="7"/>
        <end position="25"/>
    </location>
</feature>
<evidence type="ECO:0000256" key="1">
    <source>
        <dbReference type="ARBA" id="ARBA00004127"/>
    </source>
</evidence>
<keyword evidence="4 5" id="KW-0472">Membrane</keyword>
<evidence type="ECO:0000256" key="3">
    <source>
        <dbReference type="ARBA" id="ARBA00022989"/>
    </source>
</evidence>
<reference evidence="6" key="1">
    <citation type="submission" date="2022-04" db="EMBL/GenBank/DDBJ databases">
        <title>Roseibium sp. CAU 1639 isolated from mud.</title>
        <authorList>
            <person name="Kim W."/>
        </authorList>
    </citation>
    <scope>NUCLEOTIDE SEQUENCE</scope>
    <source>
        <strain evidence="6">CAU 1639</strain>
    </source>
</reference>
<evidence type="ECO:0000313" key="7">
    <source>
        <dbReference type="Proteomes" id="UP001431221"/>
    </source>
</evidence>
<comment type="caution">
    <text evidence="6">The sequence shown here is derived from an EMBL/GenBank/DDBJ whole genome shotgun (WGS) entry which is preliminary data.</text>
</comment>
<proteinExistence type="predicted"/>
<dbReference type="PANTHER" id="PTHR12714">
    <property type="entry name" value="PROTEIN-S ISOPRENYLCYSTEINE O-METHYLTRANSFERASE"/>
    <property type="match status" value="1"/>
</dbReference>
<dbReference type="InterPro" id="IPR007318">
    <property type="entry name" value="Phopholipid_MeTrfase"/>
</dbReference>
<feature type="transmembrane region" description="Helical" evidence="5">
    <location>
        <begin position="37"/>
        <end position="59"/>
    </location>
</feature>
<keyword evidence="7" id="KW-1185">Reference proteome</keyword>
<gene>
    <name evidence="6" type="ORF">M0H32_05805</name>
</gene>
<dbReference type="PANTHER" id="PTHR12714:SF24">
    <property type="entry name" value="SLR1182 PROTEIN"/>
    <property type="match status" value="1"/>
</dbReference>
<dbReference type="Pfam" id="PF04191">
    <property type="entry name" value="PEMT"/>
    <property type="match status" value="1"/>
</dbReference>
<evidence type="ECO:0000256" key="4">
    <source>
        <dbReference type="ARBA" id="ARBA00023136"/>
    </source>
</evidence>
<name>A0ABT0GQU3_9HYPH</name>
<feature type="transmembrane region" description="Helical" evidence="5">
    <location>
        <begin position="89"/>
        <end position="118"/>
    </location>
</feature>
<dbReference type="RefSeq" id="WP_248152003.1">
    <property type="nucleotide sequence ID" value="NZ_JALNMJ010000003.1"/>
</dbReference>
<evidence type="ECO:0000256" key="2">
    <source>
        <dbReference type="ARBA" id="ARBA00022692"/>
    </source>
</evidence>
<sequence length="150" mass="16573">MHLRVPPVAVFLIAAALLAAGHFLLPMLSLTFPGQVSLALLLGLTGLVPGLQAVLEFVARKTTVNPMAPETATTLVTGGIYRISRNPMYLGLLCILLALALFWGTLTVIVIAPAFVWYMTEFQIKPEEDSLRQLFGEEYKTYLAEVRRWI</sequence>
<evidence type="ECO:0000256" key="5">
    <source>
        <dbReference type="SAM" id="Phobius"/>
    </source>
</evidence>
<dbReference type="Proteomes" id="UP001431221">
    <property type="component" value="Unassembled WGS sequence"/>
</dbReference>
<dbReference type="Gene3D" id="1.20.120.1630">
    <property type="match status" value="1"/>
</dbReference>
<keyword evidence="2 5" id="KW-0812">Transmembrane</keyword>
<evidence type="ECO:0000313" key="6">
    <source>
        <dbReference type="EMBL" id="MCK7611666.1"/>
    </source>
</evidence>
<organism evidence="6 7">
    <name type="scientific">Roseibium sediminicola</name>
    <dbReference type="NCBI Taxonomy" id="2933272"/>
    <lineage>
        <taxon>Bacteria</taxon>
        <taxon>Pseudomonadati</taxon>
        <taxon>Pseudomonadota</taxon>
        <taxon>Alphaproteobacteria</taxon>
        <taxon>Hyphomicrobiales</taxon>
        <taxon>Stappiaceae</taxon>
        <taxon>Roseibium</taxon>
    </lineage>
</organism>
<keyword evidence="3 5" id="KW-1133">Transmembrane helix</keyword>